<dbReference type="EMBL" id="JAVRHX010000001">
    <property type="protein sequence ID" value="MDT0593673.1"/>
    <property type="molecule type" value="Genomic_DNA"/>
</dbReference>
<evidence type="ECO:0000313" key="8">
    <source>
        <dbReference type="EMBL" id="MDT0593673.1"/>
    </source>
</evidence>
<keyword evidence="6" id="KW-0560">Oxidoreductase</keyword>
<comment type="caution">
    <text evidence="8">The sequence shown here is derived from an EMBL/GenBank/DDBJ whole genome shotgun (WGS) entry which is preliminary data.</text>
</comment>
<dbReference type="SUPFAM" id="SSF51735">
    <property type="entry name" value="NAD(P)-binding Rossmann-fold domains"/>
    <property type="match status" value="2"/>
</dbReference>
<evidence type="ECO:0000256" key="6">
    <source>
        <dbReference type="ARBA" id="ARBA00023002"/>
    </source>
</evidence>
<evidence type="ECO:0000259" key="7">
    <source>
        <dbReference type="SMART" id="SM00829"/>
    </source>
</evidence>
<keyword evidence="9" id="KW-1185">Reference proteome</keyword>
<reference evidence="8 9" key="1">
    <citation type="submission" date="2023-09" db="EMBL/GenBank/DDBJ databases">
        <authorList>
            <person name="Rey-Velasco X."/>
        </authorList>
    </citation>
    <scope>NUCLEOTIDE SEQUENCE [LARGE SCALE GENOMIC DNA]</scope>
    <source>
        <strain evidence="8 9">P117</strain>
    </source>
</reference>
<dbReference type="Pfam" id="PF22725">
    <property type="entry name" value="GFO_IDH_MocA_C3"/>
    <property type="match status" value="1"/>
</dbReference>
<dbReference type="PANTHER" id="PTHR43350:SF19">
    <property type="entry name" value="D-GULOSIDE 3-DEHYDROGENASE"/>
    <property type="match status" value="1"/>
</dbReference>
<evidence type="ECO:0000256" key="4">
    <source>
        <dbReference type="ARBA" id="ARBA00022729"/>
    </source>
</evidence>
<evidence type="ECO:0000313" key="9">
    <source>
        <dbReference type="Proteomes" id="UP001253545"/>
    </source>
</evidence>
<dbReference type="Gene3D" id="3.90.180.10">
    <property type="entry name" value="Medium-chain alcohol dehydrogenases, catalytic domain"/>
    <property type="match status" value="1"/>
</dbReference>
<keyword evidence="4" id="KW-0732">Signal</keyword>
<comment type="similarity">
    <text evidence="2">Belongs to the zinc-containing alcohol dehydrogenase family.</text>
</comment>
<organism evidence="8 9">
    <name type="scientific">Glaciecola petra</name>
    <dbReference type="NCBI Taxonomy" id="3075602"/>
    <lineage>
        <taxon>Bacteria</taxon>
        <taxon>Pseudomonadati</taxon>
        <taxon>Pseudomonadota</taxon>
        <taxon>Gammaproteobacteria</taxon>
        <taxon>Alteromonadales</taxon>
        <taxon>Alteromonadaceae</taxon>
        <taxon>Glaciecola</taxon>
    </lineage>
</organism>
<dbReference type="CDD" id="cd08255">
    <property type="entry name" value="2-desacetyl-2-hydroxyethyl_bacteriochlorophyllide_like"/>
    <property type="match status" value="1"/>
</dbReference>
<dbReference type="InterPro" id="IPR036291">
    <property type="entry name" value="NAD(P)-bd_dom_sf"/>
</dbReference>
<dbReference type="PANTHER" id="PTHR43350">
    <property type="entry name" value="NAD-DEPENDENT ALCOHOL DEHYDROGENASE"/>
    <property type="match status" value="1"/>
</dbReference>
<keyword evidence="5" id="KW-0862">Zinc</keyword>
<proteinExistence type="inferred from homology"/>
<dbReference type="InterPro" id="IPR055170">
    <property type="entry name" value="GFO_IDH_MocA-like_dom"/>
</dbReference>
<dbReference type="RefSeq" id="WP_311367177.1">
    <property type="nucleotide sequence ID" value="NZ_JAVRHX010000001.1"/>
</dbReference>
<accession>A0ABU2ZM15</accession>
<dbReference type="SUPFAM" id="SSF50129">
    <property type="entry name" value="GroES-like"/>
    <property type="match status" value="1"/>
</dbReference>
<sequence>MKQVLQNISNGETILADIPRPLSKKGNVLVRTTSSLVSVGTERMLVDFGKAGWIEKARSQPDKVKMVLDKVRTDGLAPTVEAIRSKLEQPLPLGYCNVGLVEEGSDTGFSKGQRVVSNGNHAEIVRVPKNLVAKIPDDVDDESASFVVIGAIALQGIRLIKPTLGECVVVTGLGLIGLMAVQLLKANGCRVMGIDFDSKKCELASKFGAETVDLSKGEDALAKAKNFSRNKGVDAVLITASAKDNSIVHQAAEMSRKRGRIVLVGVVGLELSRADFYEKELSFQVSCSYGPGRYDKNFEENGNDYPLPFVRWTETRNFEAILDLMSSGILDVKALITHRFVFNDAVNAYAVLNDKSALGILLQYADDDSNNKMSQTITLTNNAQQTGDASCIFLGAGNYSSRVLMPAFKSAGATLHTVVTSSGINSYHHGLKNQFKLASTDFAESLLTEADTVVIGTQHNLHAEQCLTAIKANKHVFVEKPLALSIEEVETIEEAIKTSKIGTKLMVGFNRRFSPHIQKIKSLLSVKPMPKTFIFTMNAGAIPKEHWTQDRELGGGRIIGEACHYIDLMRHLTDSPIKKFSAIRMGDSDSVDICEDKAIISLVFEDGSIGSIHYFANGGKSFPKERIEIFCDEGVLQLDNFKKLSGFNWDGFSSFKTRSQNKGQSECISAFVDTVKNSKEAPIPLEEIFEVAKVSIEIADSLR</sequence>
<dbReference type="SUPFAM" id="SSF55347">
    <property type="entry name" value="Glyceraldehyde-3-phosphate dehydrogenase-like, C-terminal domain"/>
    <property type="match status" value="1"/>
</dbReference>
<evidence type="ECO:0000256" key="1">
    <source>
        <dbReference type="ARBA" id="ARBA00001947"/>
    </source>
</evidence>
<protein>
    <submittedName>
        <fullName evidence="8">Bi-domain-containing oxidoreductase</fullName>
    </submittedName>
</protein>
<dbReference type="InterPro" id="IPR020843">
    <property type="entry name" value="ER"/>
</dbReference>
<comment type="cofactor">
    <cofactor evidence="1">
        <name>Zn(2+)</name>
        <dbReference type="ChEBI" id="CHEBI:29105"/>
    </cofactor>
</comment>
<dbReference type="Pfam" id="PF00107">
    <property type="entry name" value="ADH_zinc_N"/>
    <property type="match status" value="1"/>
</dbReference>
<keyword evidence="3" id="KW-0479">Metal-binding</keyword>
<dbReference type="Gene3D" id="3.30.360.10">
    <property type="entry name" value="Dihydrodipicolinate Reductase, domain 2"/>
    <property type="match status" value="1"/>
</dbReference>
<name>A0ABU2ZM15_9ALTE</name>
<evidence type="ECO:0000256" key="3">
    <source>
        <dbReference type="ARBA" id="ARBA00022723"/>
    </source>
</evidence>
<dbReference type="Proteomes" id="UP001253545">
    <property type="component" value="Unassembled WGS sequence"/>
</dbReference>
<feature type="domain" description="Enoyl reductase (ER)" evidence="7">
    <location>
        <begin position="75"/>
        <end position="362"/>
    </location>
</feature>
<evidence type="ECO:0000256" key="5">
    <source>
        <dbReference type="ARBA" id="ARBA00022833"/>
    </source>
</evidence>
<dbReference type="Gene3D" id="3.40.50.720">
    <property type="entry name" value="NAD(P)-binding Rossmann-like Domain"/>
    <property type="match status" value="2"/>
</dbReference>
<dbReference type="SMART" id="SM00829">
    <property type="entry name" value="PKS_ER"/>
    <property type="match status" value="1"/>
</dbReference>
<dbReference type="Pfam" id="PF01408">
    <property type="entry name" value="GFO_IDH_MocA"/>
    <property type="match status" value="1"/>
</dbReference>
<dbReference type="InterPro" id="IPR013149">
    <property type="entry name" value="ADH-like_C"/>
</dbReference>
<dbReference type="InterPro" id="IPR000683">
    <property type="entry name" value="Gfo/Idh/MocA-like_OxRdtase_N"/>
</dbReference>
<dbReference type="InterPro" id="IPR011032">
    <property type="entry name" value="GroES-like_sf"/>
</dbReference>
<evidence type="ECO:0000256" key="2">
    <source>
        <dbReference type="ARBA" id="ARBA00008072"/>
    </source>
</evidence>
<gene>
    <name evidence="8" type="ORF">RM552_02300</name>
</gene>